<dbReference type="PANTHER" id="PTHR42910">
    <property type="entry name" value="TRANSPORTER SCO4007-RELATED"/>
    <property type="match status" value="1"/>
</dbReference>
<dbReference type="Pfam" id="PF07690">
    <property type="entry name" value="MFS_1"/>
    <property type="match status" value="1"/>
</dbReference>
<dbReference type="AlphaFoldDB" id="A0A0E3SDM0"/>
<dbReference type="SUPFAM" id="SSF103473">
    <property type="entry name" value="MFS general substrate transporter"/>
    <property type="match status" value="1"/>
</dbReference>
<dbReference type="EMBL" id="CP009516">
    <property type="protein sequence ID" value="AKB78931.1"/>
    <property type="molecule type" value="Genomic_DNA"/>
</dbReference>
<sequence>MIQKNGTLQAGNVSEPGKGLVFAMACACGIAVANIYYNQPMLGVIARSFPGELAPSLIPTATQFGYATGLLLLVPLGDLMERSRLIVSQFLVLALSLLFAAIASTGWALLGASLLIGFSASVTQQIIPAAASLASDNHRGSAVGSVMSGLLSGMLLSRILAGSIATNYGWRAMFWLAIPLVLIGATAMALVLPLNRPATSMKYGSLLRSLLQLWRSEPGLRRATFIQGLLFAVFSAFWTILALHLEQPPFHYGADVAGLFGIIGVVGVLAAPVAGRLADRRGPGQVVSTGAFATLLAWLVLAGWNSLAGLVFGVMLLDFGMQSAIVANPKVIYGLKPQARNRVNSLFTVGMFIGGSLGSGGAMLAWKVAGWQGVAISAIAVALTASLASLLLQHNDS</sequence>
<proteinExistence type="predicted"/>
<keyword evidence="1" id="KW-0472">Membrane</keyword>
<keyword evidence="1" id="KW-0812">Transmembrane</keyword>
<accession>A0A0E3SDM0</accession>
<organism evidence="3 4">
    <name type="scientific">Methanosarcina horonobensis HB-1 = JCM 15518</name>
    <dbReference type="NCBI Taxonomy" id="1434110"/>
    <lineage>
        <taxon>Archaea</taxon>
        <taxon>Methanobacteriati</taxon>
        <taxon>Methanobacteriota</taxon>
        <taxon>Stenosarchaea group</taxon>
        <taxon>Methanomicrobia</taxon>
        <taxon>Methanosarcinales</taxon>
        <taxon>Methanosarcinaceae</taxon>
        <taxon>Methanosarcina</taxon>
    </lineage>
</organism>
<feature type="transmembrane region" description="Helical" evidence="1">
    <location>
        <begin position="256"/>
        <end position="274"/>
    </location>
</feature>
<dbReference type="PANTHER" id="PTHR42910:SF1">
    <property type="entry name" value="MAJOR FACILITATOR SUPERFAMILY (MFS) PROFILE DOMAIN-CONTAINING PROTEIN"/>
    <property type="match status" value="1"/>
</dbReference>
<feature type="transmembrane region" description="Helical" evidence="1">
    <location>
        <begin position="146"/>
        <end position="166"/>
    </location>
</feature>
<gene>
    <name evidence="3" type="ORF">MSHOH_2448</name>
</gene>
<reference evidence="3 4" key="1">
    <citation type="submission" date="2014-07" db="EMBL/GenBank/DDBJ databases">
        <title>Methanogenic archaea and the global carbon cycle.</title>
        <authorList>
            <person name="Henriksen J.R."/>
            <person name="Luke J."/>
            <person name="Reinhart S."/>
            <person name="Benedict M.N."/>
            <person name="Youngblut N.D."/>
            <person name="Metcalf M.E."/>
            <person name="Whitaker R.J."/>
            <person name="Metcalf W.W."/>
        </authorList>
    </citation>
    <scope>NUCLEOTIDE SEQUENCE [LARGE SCALE GENOMIC DNA]</scope>
    <source>
        <strain evidence="3 4">HB-1</strain>
    </source>
</reference>
<dbReference type="CDD" id="cd17324">
    <property type="entry name" value="MFS_NepI_like"/>
    <property type="match status" value="1"/>
</dbReference>
<feature type="transmembrane region" description="Helical" evidence="1">
    <location>
        <begin position="86"/>
        <end position="108"/>
    </location>
</feature>
<feature type="domain" description="Major facilitator superfamily (MFS) profile" evidence="2">
    <location>
        <begin position="1"/>
        <end position="397"/>
    </location>
</feature>
<feature type="transmembrane region" description="Helical" evidence="1">
    <location>
        <begin position="172"/>
        <end position="192"/>
    </location>
</feature>
<keyword evidence="1" id="KW-1133">Transmembrane helix</keyword>
<evidence type="ECO:0000313" key="3">
    <source>
        <dbReference type="EMBL" id="AKB78931.1"/>
    </source>
</evidence>
<dbReference type="PATRIC" id="fig|1434110.4.peg.3143"/>
<dbReference type="InterPro" id="IPR020846">
    <property type="entry name" value="MFS_dom"/>
</dbReference>
<protein>
    <submittedName>
        <fullName evidence="3">MFS permease</fullName>
    </submittedName>
</protein>
<dbReference type="Proteomes" id="UP000033101">
    <property type="component" value="Chromosome"/>
</dbReference>
<evidence type="ECO:0000313" key="4">
    <source>
        <dbReference type="Proteomes" id="UP000033101"/>
    </source>
</evidence>
<feature type="transmembrane region" description="Helical" evidence="1">
    <location>
        <begin position="20"/>
        <end position="37"/>
    </location>
</feature>
<evidence type="ECO:0000259" key="2">
    <source>
        <dbReference type="PROSITE" id="PS50850"/>
    </source>
</evidence>
<evidence type="ECO:0000256" key="1">
    <source>
        <dbReference type="SAM" id="Phobius"/>
    </source>
</evidence>
<dbReference type="HOGENOM" id="CLU_001265_23_0_2"/>
<feature type="transmembrane region" description="Helical" evidence="1">
    <location>
        <begin position="225"/>
        <end position="244"/>
    </location>
</feature>
<dbReference type="InterPro" id="IPR036259">
    <property type="entry name" value="MFS_trans_sf"/>
</dbReference>
<feature type="transmembrane region" description="Helical" evidence="1">
    <location>
        <begin position="371"/>
        <end position="392"/>
    </location>
</feature>
<dbReference type="Gene3D" id="1.20.1250.20">
    <property type="entry name" value="MFS general substrate transporter like domains"/>
    <property type="match status" value="1"/>
</dbReference>
<name>A0A0E3SDM0_9EURY</name>
<dbReference type="InterPro" id="IPR011701">
    <property type="entry name" value="MFS"/>
</dbReference>
<dbReference type="OrthoDB" id="137784at2157"/>
<dbReference type="GO" id="GO:0022857">
    <property type="term" value="F:transmembrane transporter activity"/>
    <property type="evidence" value="ECO:0007669"/>
    <property type="project" value="InterPro"/>
</dbReference>
<feature type="transmembrane region" description="Helical" evidence="1">
    <location>
        <begin position="345"/>
        <end position="365"/>
    </location>
</feature>
<dbReference type="KEGG" id="mhor:MSHOH_2448"/>
<keyword evidence="4" id="KW-1185">Reference proteome</keyword>
<dbReference type="PROSITE" id="PS50850">
    <property type="entry name" value="MFS"/>
    <property type="match status" value="1"/>
</dbReference>